<dbReference type="Proteomes" id="UP000217771">
    <property type="component" value="Unassembled WGS sequence"/>
</dbReference>
<evidence type="ECO:0000313" key="2">
    <source>
        <dbReference type="EMBL" id="PAU78333.1"/>
    </source>
</evidence>
<dbReference type="Gene3D" id="3.30.460.10">
    <property type="entry name" value="Beta Polymerase, domain 2"/>
    <property type="match status" value="1"/>
</dbReference>
<dbReference type="OrthoDB" id="9793109at2"/>
<dbReference type="PANTHER" id="PTHR43852">
    <property type="entry name" value="NUCLEOTIDYLTRANSFERASE"/>
    <property type="match status" value="1"/>
</dbReference>
<dbReference type="AlphaFoldDB" id="A0A2A2F1A8"/>
<keyword evidence="3" id="KW-1185">Reference proteome</keyword>
<proteinExistence type="predicted"/>
<dbReference type="NCBIfam" id="NF047752">
    <property type="entry name" value="MntA_antitoxin"/>
    <property type="match status" value="1"/>
</dbReference>
<organism evidence="2 3">
    <name type="scientific">Halomonas salipaludis</name>
    <dbReference type="NCBI Taxonomy" id="2032625"/>
    <lineage>
        <taxon>Bacteria</taxon>
        <taxon>Pseudomonadati</taxon>
        <taxon>Pseudomonadota</taxon>
        <taxon>Gammaproteobacteria</taxon>
        <taxon>Oceanospirillales</taxon>
        <taxon>Halomonadaceae</taxon>
        <taxon>Halomonas</taxon>
    </lineage>
</organism>
<dbReference type="Pfam" id="PF18765">
    <property type="entry name" value="Polbeta"/>
    <property type="match status" value="1"/>
</dbReference>
<evidence type="ECO:0000313" key="3">
    <source>
        <dbReference type="Proteomes" id="UP000217771"/>
    </source>
</evidence>
<dbReference type="CDD" id="cd05403">
    <property type="entry name" value="NT_KNTase_like"/>
    <property type="match status" value="1"/>
</dbReference>
<dbReference type="InterPro" id="IPR043519">
    <property type="entry name" value="NT_sf"/>
</dbReference>
<dbReference type="EMBL" id="NSKB01000002">
    <property type="protein sequence ID" value="PAU78333.1"/>
    <property type="molecule type" value="Genomic_DNA"/>
</dbReference>
<evidence type="ECO:0000259" key="1">
    <source>
        <dbReference type="Pfam" id="PF18765"/>
    </source>
</evidence>
<protein>
    <submittedName>
        <fullName evidence="2">DNA polymerase III subunit beta</fullName>
    </submittedName>
</protein>
<dbReference type="PANTHER" id="PTHR43852:SF2">
    <property type="entry name" value="PROTEIN ADENYLYLTRANSFERASE MNTA"/>
    <property type="match status" value="1"/>
</dbReference>
<reference evidence="2 3" key="1">
    <citation type="submission" date="2017-08" db="EMBL/GenBank/DDBJ databases">
        <title>Halomonas alkalisoli sp. nov., isolated from saline alkaline soil.</title>
        <authorList>
            <person name="Wang D."/>
            <person name="Zhang G."/>
        </authorList>
    </citation>
    <scope>NUCLEOTIDE SEQUENCE [LARGE SCALE GENOMIC DNA]</scope>
    <source>
        <strain evidence="2 3">WRN001</strain>
    </source>
</reference>
<sequence length="138" mass="15128">MSIPIDAQFSATCQAVLHALEGVEGIEQIVLFGSMAHGSERLESDIDVAVEASQPLSAEQEVAMIEALALAFGRSVDLIDLRTAGQPLLTQIVTSGVRLKGSDTAWAKLVYRNIIDNEDFVPLQQRILRARQKAWIKR</sequence>
<gene>
    <name evidence="2" type="ORF">CK498_06365</name>
</gene>
<comment type="caution">
    <text evidence="2">The sequence shown here is derived from an EMBL/GenBank/DDBJ whole genome shotgun (WGS) entry which is preliminary data.</text>
</comment>
<dbReference type="RefSeq" id="WP_095620007.1">
    <property type="nucleotide sequence ID" value="NZ_NSKB01000002.1"/>
</dbReference>
<feature type="domain" description="Polymerase beta nucleotidyltransferase" evidence="1">
    <location>
        <begin position="19"/>
        <end position="103"/>
    </location>
</feature>
<name>A0A2A2F1A8_9GAMM</name>
<accession>A0A2A2F1A8</accession>
<dbReference type="InterPro" id="IPR041633">
    <property type="entry name" value="Polbeta"/>
</dbReference>
<dbReference type="SUPFAM" id="SSF81301">
    <property type="entry name" value="Nucleotidyltransferase"/>
    <property type="match status" value="1"/>
</dbReference>
<dbReference type="InterPro" id="IPR052930">
    <property type="entry name" value="TA_antitoxin_MntA"/>
</dbReference>